<dbReference type="GO" id="GO:0005886">
    <property type="term" value="C:plasma membrane"/>
    <property type="evidence" value="ECO:0007669"/>
    <property type="project" value="UniProtKB-SubCell"/>
</dbReference>
<feature type="transmembrane region" description="Helical" evidence="5">
    <location>
        <begin position="314"/>
        <end position="335"/>
    </location>
</feature>
<gene>
    <name evidence="7" type="ORF">FUAX_02360</name>
</gene>
<dbReference type="GO" id="GO:0055085">
    <property type="term" value="P:transmembrane transport"/>
    <property type="evidence" value="ECO:0007669"/>
    <property type="project" value="InterPro"/>
</dbReference>
<evidence type="ECO:0000313" key="8">
    <source>
        <dbReference type="Proteomes" id="UP001348817"/>
    </source>
</evidence>
<organism evidence="7 8">
    <name type="scientific">Fulvitalea axinellae</name>
    <dbReference type="NCBI Taxonomy" id="1182444"/>
    <lineage>
        <taxon>Bacteria</taxon>
        <taxon>Pseudomonadati</taxon>
        <taxon>Bacteroidota</taxon>
        <taxon>Cytophagia</taxon>
        <taxon>Cytophagales</taxon>
        <taxon>Persicobacteraceae</taxon>
        <taxon>Fulvitalea</taxon>
    </lineage>
</organism>
<dbReference type="AlphaFoldDB" id="A0AAU9D072"/>
<dbReference type="KEGG" id="fax:FUAX_02360"/>
<keyword evidence="8" id="KW-1185">Reference proteome</keyword>
<name>A0AAU9D072_9BACT</name>
<evidence type="ECO:0000313" key="7">
    <source>
        <dbReference type="EMBL" id="BDD07804.1"/>
    </source>
</evidence>
<accession>A0AAU9D072</accession>
<dbReference type="Pfam" id="PF06271">
    <property type="entry name" value="RDD"/>
    <property type="match status" value="1"/>
</dbReference>
<comment type="subcellular location">
    <subcellularLocation>
        <location evidence="1">Cell membrane</location>
        <topology evidence="1">Multi-pass membrane protein</topology>
    </subcellularLocation>
</comment>
<keyword evidence="2 5" id="KW-0812">Transmembrane</keyword>
<keyword evidence="4 5" id="KW-0472">Membrane</keyword>
<keyword evidence="3 5" id="KW-1133">Transmembrane helix</keyword>
<evidence type="ECO:0000259" key="6">
    <source>
        <dbReference type="Pfam" id="PF06271"/>
    </source>
</evidence>
<feature type="domain" description="RDD" evidence="6">
    <location>
        <begin position="179"/>
        <end position="312"/>
    </location>
</feature>
<dbReference type="InterPro" id="IPR035906">
    <property type="entry name" value="MetI-like_sf"/>
</dbReference>
<feature type="transmembrane region" description="Helical" evidence="5">
    <location>
        <begin position="223"/>
        <end position="243"/>
    </location>
</feature>
<dbReference type="InterPro" id="IPR000515">
    <property type="entry name" value="MetI-like"/>
</dbReference>
<dbReference type="RefSeq" id="WP_338393109.1">
    <property type="nucleotide sequence ID" value="NZ_AP025314.1"/>
</dbReference>
<proteinExistence type="predicted"/>
<dbReference type="InterPro" id="IPR010432">
    <property type="entry name" value="RDD"/>
</dbReference>
<reference evidence="7 8" key="1">
    <citation type="submission" date="2021-12" db="EMBL/GenBank/DDBJ databases">
        <title>Genome sequencing of bacteria with rrn-lacking chromosome and rrn-plasmid.</title>
        <authorList>
            <person name="Anda M."/>
            <person name="Iwasaki W."/>
        </authorList>
    </citation>
    <scope>NUCLEOTIDE SEQUENCE [LARGE SCALE GENOMIC DNA]</scope>
    <source>
        <strain evidence="7 8">DSM 100852</strain>
    </source>
</reference>
<evidence type="ECO:0000256" key="2">
    <source>
        <dbReference type="ARBA" id="ARBA00022692"/>
    </source>
</evidence>
<dbReference type="Proteomes" id="UP001348817">
    <property type="component" value="Chromosome"/>
</dbReference>
<feature type="transmembrane region" description="Helical" evidence="5">
    <location>
        <begin position="109"/>
        <end position="128"/>
    </location>
</feature>
<feature type="transmembrane region" description="Helical" evidence="5">
    <location>
        <begin position="184"/>
        <end position="203"/>
    </location>
</feature>
<dbReference type="Gene3D" id="1.10.3720.10">
    <property type="entry name" value="MetI-like"/>
    <property type="match status" value="1"/>
</dbReference>
<evidence type="ECO:0000256" key="3">
    <source>
        <dbReference type="ARBA" id="ARBA00022989"/>
    </source>
</evidence>
<evidence type="ECO:0000256" key="4">
    <source>
        <dbReference type="ARBA" id="ARBA00023136"/>
    </source>
</evidence>
<feature type="transmembrane region" description="Helical" evidence="5">
    <location>
        <begin position="15"/>
        <end position="35"/>
    </location>
</feature>
<feature type="transmembrane region" description="Helical" evidence="5">
    <location>
        <begin position="75"/>
        <end position="97"/>
    </location>
</feature>
<evidence type="ECO:0000256" key="5">
    <source>
        <dbReference type="SAM" id="Phobius"/>
    </source>
</evidence>
<evidence type="ECO:0000256" key="1">
    <source>
        <dbReference type="ARBA" id="ARBA00004651"/>
    </source>
</evidence>
<feature type="transmembrane region" description="Helical" evidence="5">
    <location>
        <begin position="140"/>
        <end position="163"/>
    </location>
</feature>
<dbReference type="EMBL" id="AP025314">
    <property type="protein sequence ID" value="BDD07804.1"/>
    <property type="molecule type" value="Genomic_DNA"/>
</dbReference>
<sequence length="570" mass="64530">MGLLGKFFDVAERHIKPISITVAGFCAVFCLVPFLPRNFIWDYREGIYLLKLLSPYVNLEGFGMKFFIYKDFEDVFGHNTLEIAFCILAVLGVVLFLKTDRKETRLLRFMYSIIFTVKAFALLGSLVIEIKTGFSNISLLTVLVIIAYAVWILVAFAGLKAITKSESPAKEVAQSAKVSRWQRLFHHIVDFFLSYLLFSYLIFNIWGDFFRDVASSSFGEPTALTLLAFACRFLYGVFCEAFLSATPAMILAGATIQDKNGNRPDFITIVGRTIFRFTPLEPVIYLLTGYLPHDKWTETAVVKVKGAGVRSRKYLLLFPLLIVFIGGPVLSLKAYNDYKSEQRWEREQMAEDKLLWHNFEKLDKNSVLVFNLVSGYDGYKYVKVEGVDGDNLELTPITYDGYSEPSGRKLAEIYNQMVEEGLYNLIPASKKALRKCVVKYGKNVPGQRVLMDEKMYRIKNIIRINEPKIELAGSVSRSTSGEVNIGIESTGQDCTLTKIELLEGKLDISTETPLALLAGEYSSYGFDLDLKNYTLGSDFKIRLTVETDKGEKYSFLLIGEDSRHTISPEF</sequence>
<protein>
    <recommendedName>
        <fullName evidence="6">RDD domain-containing protein</fullName>
    </recommendedName>
</protein>
<dbReference type="CDD" id="cd06261">
    <property type="entry name" value="TM_PBP2"/>
    <property type="match status" value="1"/>
</dbReference>